<keyword evidence="8" id="KW-0804">Transcription</keyword>
<dbReference type="PANTHER" id="PTHR31948">
    <property type="entry name" value="ZINC-FINGER HOMEODOMAIN PROTEIN 2"/>
    <property type="match status" value="1"/>
</dbReference>
<keyword evidence="2" id="KW-0479">Metal-binding</keyword>
<evidence type="ECO:0000313" key="11">
    <source>
        <dbReference type="EMBL" id="KAF6143909.1"/>
    </source>
</evidence>
<evidence type="ECO:0000256" key="9">
    <source>
        <dbReference type="ARBA" id="ARBA00023242"/>
    </source>
</evidence>
<dbReference type="Pfam" id="PF04770">
    <property type="entry name" value="ZF-HD_dimer"/>
    <property type="match status" value="1"/>
</dbReference>
<dbReference type="Gene3D" id="1.10.10.60">
    <property type="entry name" value="Homeodomain-like"/>
    <property type="match status" value="1"/>
</dbReference>
<dbReference type="GO" id="GO:0000976">
    <property type="term" value="F:transcription cis-regulatory region binding"/>
    <property type="evidence" value="ECO:0007669"/>
    <property type="project" value="TreeGrafter"/>
</dbReference>
<dbReference type="AlphaFoldDB" id="A0A7J7LMX2"/>
<evidence type="ECO:0000256" key="1">
    <source>
        <dbReference type="ARBA" id="ARBA00004123"/>
    </source>
</evidence>
<keyword evidence="7" id="KW-0371">Homeobox</keyword>
<dbReference type="OrthoDB" id="694008at2759"/>
<evidence type="ECO:0000256" key="2">
    <source>
        <dbReference type="ARBA" id="ARBA00022723"/>
    </source>
</evidence>
<dbReference type="GO" id="GO:0050793">
    <property type="term" value="P:regulation of developmental process"/>
    <property type="evidence" value="ECO:0007669"/>
    <property type="project" value="TreeGrafter"/>
</dbReference>
<comment type="subcellular location">
    <subcellularLocation>
        <location evidence="1">Nucleus</location>
    </subcellularLocation>
</comment>
<dbReference type="NCBIfam" id="TIGR01565">
    <property type="entry name" value="homeo_ZF_HD"/>
    <property type="match status" value="1"/>
</dbReference>
<keyword evidence="5" id="KW-0805">Transcription regulation</keyword>
<evidence type="ECO:0000256" key="4">
    <source>
        <dbReference type="ARBA" id="ARBA00022833"/>
    </source>
</evidence>
<dbReference type="GO" id="GO:0003700">
    <property type="term" value="F:DNA-binding transcription factor activity"/>
    <property type="evidence" value="ECO:0007669"/>
    <property type="project" value="TreeGrafter"/>
</dbReference>
<feature type="domain" description="ZF-HD dimerization-type" evidence="10">
    <location>
        <begin position="73"/>
        <end position="122"/>
    </location>
</feature>
<keyword evidence="12" id="KW-1185">Reference proteome</keyword>
<dbReference type="FunFam" id="1.10.10.60:FF:000257">
    <property type="entry name" value="Zinc-finger homeodomain protein 2"/>
    <property type="match status" value="1"/>
</dbReference>
<gene>
    <name evidence="11" type="ORF">GIB67_001703</name>
</gene>
<keyword evidence="6" id="KW-0238">DNA-binding</keyword>
<dbReference type="PROSITE" id="PS51523">
    <property type="entry name" value="ZF_HD_DIMER"/>
    <property type="match status" value="1"/>
</dbReference>
<comment type="caution">
    <text evidence="11">The sequence shown here is derived from an EMBL/GenBank/DDBJ whole genome shotgun (WGS) entry which is preliminary data.</text>
</comment>
<evidence type="ECO:0000256" key="8">
    <source>
        <dbReference type="ARBA" id="ARBA00023163"/>
    </source>
</evidence>
<evidence type="ECO:0000256" key="6">
    <source>
        <dbReference type="ARBA" id="ARBA00023125"/>
    </source>
</evidence>
<evidence type="ECO:0000256" key="7">
    <source>
        <dbReference type="ARBA" id="ARBA00023155"/>
    </source>
</evidence>
<keyword evidence="4" id="KW-0862">Zinc</keyword>
<dbReference type="InterPro" id="IPR006456">
    <property type="entry name" value="ZF_HD_homeobox_Cys/His_dimer"/>
</dbReference>
<dbReference type="GO" id="GO:0005634">
    <property type="term" value="C:nucleus"/>
    <property type="evidence" value="ECO:0007669"/>
    <property type="project" value="UniProtKB-SubCell"/>
</dbReference>
<sequence>MDISSQEAVEIPMPISSTYVGGHGHMIHHDPPLSSQNQIIPSSAPQLSSMNGNIQTTPQEDHMVPYKKVIIKYKECLKNHAAAMGGNATDGCGEFMPSGEEGSIEALKCLACNCHRNFHRKEIDGDDHDHDHHQPSFDYYQYHHHHKMGGRKVLVGHHHKMLGSEALGLGYPTATGTYISSRAPQPHQMIMSYNLGGSIPSESDEQEGVTRVPQMMKKRFRTKFTPEQKEKMFVFAEKSGWRIQKQEESVLQSFCQEIGVKRRVLKVWMHNNKHNLAKKNSTTTSL</sequence>
<organism evidence="11 12">
    <name type="scientific">Kingdonia uniflora</name>
    <dbReference type="NCBI Taxonomy" id="39325"/>
    <lineage>
        <taxon>Eukaryota</taxon>
        <taxon>Viridiplantae</taxon>
        <taxon>Streptophyta</taxon>
        <taxon>Embryophyta</taxon>
        <taxon>Tracheophyta</taxon>
        <taxon>Spermatophyta</taxon>
        <taxon>Magnoliopsida</taxon>
        <taxon>Ranunculales</taxon>
        <taxon>Circaeasteraceae</taxon>
        <taxon>Kingdonia</taxon>
    </lineage>
</organism>
<dbReference type="NCBIfam" id="TIGR01566">
    <property type="entry name" value="ZF_HD_prot_N"/>
    <property type="match status" value="1"/>
</dbReference>
<dbReference type="EMBL" id="JACGCM010002161">
    <property type="protein sequence ID" value="KAF6143909.1"/>
    <property type="molecule type" value="Genomic_DNA"/>
</dbReference>
<dbReference type="InterPro" id="IPR006455">
    <property type="entry name" value="Homeodomain_ZF_HD"/>
</dbReference>
<evidence type="ECO:0000256" key="3">
    <source>
        <dbReference type="ARBA" id="ARBA00022771"/>
    </source>
</evidence>
<proteinExistence type="predicted"/>
<evidence type="ECO:0000259" key="10">
    <source>
        <dbReference type="PROSITE" id="PS51523"/>
    </source>
</evidence>
<evidence type="ECO:0000313" key="12">
    <source>
        <dbReference type="Proteomes" id="UP000541444"/>
    </source>
</evidence>
<name>A0A7J7LMX2_9MAGN</name>
<keyword evidence="9" id="KW-0539">Nucleus</keyword>
<keyword evidence="3" id="KW-0863">Zinc-finger</keyword>
<dbReference type="PANTHER" id="PTHR31948:SF163">
    <property type="entry name" value="ZINC-FINGER HOMEODOMAIN PROTEIN 3"/>
    <property type="match status" value="1"/>
</dbReference>
<evidence type="ECO:0000256" key="5">
    <source>
        <dbReference type="ARBA" id="ARBA00023015"/>
    </source>
</evidence>
<dbReference type="GO" id="GO:0008270">
    <property type="term" value="F:zinc ion binding"/>
    <property type="evidence" value="ECO:0007669"/>
    <property type="project" value="UniProtKB-KW"/>
</dbReference>
<accession>A0A7J7LMX2</accession>
<reference evidence="11 12" key="1">
    <citation type="journal article" date="2020" name="IScience">
        <title>Genome Sequencing of the Endangered Kingdonia uniflora (Circaeasteraceae, Ranunculales) Reveals Potential Mechanisms of Evolutionary Specialization.</title>
        <authorList>
            <person name="Sun Y."/>
            <person name="Deng T."/>
            <person name="Zhang A."/>
            <person name="Moore M.J."/>
            <person name="Landis J.B."/>
            <person name="Lin N."/>
            <person name="Zhang H."/>
            <person name="Zhang X."/>
            <person name="Huang J."/>
            <person name="Zhang X."/>
            <person name="Sun H."/>
            <person name="Wang H."/>
        </authorList>
    </citation>
    <scope>NUCLEOTIDE SEQUENCE [LARGE SCALE GENOMIC DNA]</scope>
    <source>
        <strain evidence="11">TB1705</strain>
        <tissue evidence="11">Leaf</tissue>
    </source>
</reference>
<dbReference type="InterPro" id="IPR009057">
    <property type="entry name" value="Homeodomain-like_sf"/>
</dbReference>
<dbReference type="Proteomes" id="UP000541444">
    <property type="component" value="Unassembled WGS sequence"/>
</dbReference>
<dbReference type="SUPFAM" id="SSF46689">
    <property type="entry name" value="Homeodomain-like"/>
    <property type="match status" value="1"/>
</dbReference>
<protein>
    <recommendedName>
        <fullName evidence="10">ZF-HD dimerization-type domain-containing protein</fullName>
    </recommendedName>
</protein>